<sequence length="293" mass="31706">MEAALRDSRGLGVNWVGQWTLHKWCLLASVTTVFLLGLTCLVFSLLTWFAAYPTAPVLLITDSPALVLLTFSSSLSLLASLVGITGTLLNSRPILAVYVLLLFPSFLSFVSVGYLTYKKANFSLDAKVSEAWHLWYSPGARTVLQGALGCCGWSSPLHGAAASGVCYARSPLAGCHGPLMRFERDILSSVAATVFSLVPMHLANIFVGLLCANHVTDRFGKGITPRRYRLTAQDILSAGSAPAAGCKLSAMKQTELPTFPFPAPKGHSTFREDRKYATTYRHGRAKSDCEREA</sequence>
<evidence type="ECO:0008006" key="9">
    <source>
        <dbReference type="Google" id="ProtNLM"/>
    </source>
</evidence>
<reference evidence="6" key="2">
    <citation type="journal article" date="2020" name="Nat. Commun.">
        <title>Large-scale genome sequencing of mycorrhizal fungi provides insights into the early evolution of symbiotic traits.</title>
        <authorList>
            <person name="Miyauchi S."/>
            <person name="Kiss E."/>
            <person name="Kuo A."/>
            <person name="Drula E."/>
            <person name="Kohler A."/>
            <person name="Sanchez-Garcia M."/>
            <person name="Morin E."/>
            <person name="Andreopoulos B."/>
            <person name="Barry K.W."/>
            <person name="Bonito G."/>
            <person name="Buee M."/>
            <person name="Carver A."/>
            <person name="Chen C."/>
            <person name="Cichocki N."/>
            <person name="Clum A."/>
            <person name="Culley D."/>
            <person name="Crous P.W."/>
            <person name="Fauchery L."/>
            <person name="Girlanda M."/>
            <person name="Hayes R.D."/>
            <person name="Keri Z."/>
            <person name="LaButti K."/>
            <person name="Lipzen A."/>
            <person name="Lombard V."/>
            <person name="Magnuson J."/>
            <person name="Maillard F."/>
            <person name="Murat C."/>
            <person name="Nolan M."/>
            <person name="Ohm R.A."/>
            <person name="Pangilinan J."/>
            <person name="Pereira M.F."/>
            <person name="Perotto S."/>
            <person name="Peter M."/>
            <person name="Pfister S."/>
            <person name="Riley R."/>
            <person name="Sitrit Y."/>
            <person name="Stielow J.B."/>
            <person name="Szollosi G."/>
            <person name="Zifcakova L."/>
            <person name="Stursova M."/>
            <person name="Spatafora J.W."/>
            <person name="Tedersoo L."/>
            <person name="Vaario L.M."/>
            <person name="Yamada A."/>
            <person name="Yan M."/>
            <person name="Wang P."/>
            <person name="Xu J."/>
            <person name="Bruns T."/>
            <person name="Baldrian P."/>
            <person name="Vilgalys R."/>
            <person name="Dunand C."/>
            <person name="Henrissat B."/>
            <person name="Grigoriev I.V."/>
            <person name="Hibbett D."/>
            <person name="Nagy L.G."/>
            <person name="Martin F.M."/>
        </authorList>
    </citation>
    <scope>NUCLEOTIDE SEQUENCE</scope>
    <source>
        <strain evidence="6">Prilba</strain>
    </source>
</reference>
<keyword evidence="4 5" id="KW-0472">Membrane</keyword>
<name>A0A9P5JUG1_9AGAM</name>
<gene>
    <name evidence="7" type="ORF">DFH94DRAFT_633952</name>
    <name evidence="6" type="ORF">DFH94DRAFT_641112</name>
</gene>
<dbReference type="Proteomes" id="UP000759537">
    <property type="component" value="Unassembled WGS sequence"/>
</dbReference>
<feature type="transmembrane region" description="Helical" evidence="5">
    <location>
        <begin position="63"/>
        <end position="83"/>
    </location>
</feature>
<evidence type="ECO:0000313" key="7">
    <source>
        <dbReference type="EMBL" id="KAF8477940.1"/>
    </source>
</evidence>
<keyword evidence="8" id="KW-1185">Reference proteome</keyword>
<comment type="caution">
    <text evidence="6">The sequence shown here is derived from an EMBL/GenBank/DDBJ whole genome shotgun (WGS) entry which is preliminary data.</text>
</comment>
<dbReference type="AlphaFoldDB" id="A0A9P5JUG1"/>
<comment type="subcellular location">
    <subcellularLocation>
        <location evidence="1">Membrane</location>
        <topology evidence="1">Multi-pass membrane protein</topology>
    </subcellularLocation>
</comment>
<dbReference type="OrthoDB" id="2156690at2759"/>
<evidence type="ECO:0000256" key="4">
    <source>
        <dbReference type="ARBA" id="ARBA00023136"/>
    </source>
</evidence>
<dbReference type="EMBL" id="WHVB01000012">
    <property type="protein sequence ID" value="KAF8477940.1"/>
    <property type="molecule type" value="Genomic_DNA"/>
</dbReference>
<evidence type="ECO:0000256" key="5">
    <source>
        <dbReference type="SAM" id="Phobius"/>
    </source>
</evidence>
<evidence type="ECO:0000256" key="1">
    <source>
        <dbReference type="ARBA" id="ARBA00004141"/>
    </source>
</evidence>
<feature type="transmembrane region" description="Helical" evidence="5">
    <location>
        <begin position="186"/>
        <end position="212"/>
    </location>
</feature>
<protein>
    <recommendedName>
        <fullName evidence="9">Tetraspanin</fullName>
    </recommendedName>
</protein>
<evidence type="ECO:0000313" key="8">
    <source>
        <dbReference type="Proteomes" id="UP000759537"/>
    </source>
</evidence>
<feature type="transmembrane region" description="Helical" evidence="5">
    <location>
        <begin position="24"/>
        <end position="51"/>
    </location>
</feature>
<dbReference type="EMBL" id="WHVB01000177">
    <property type="protein sequence ID" value="KAF8460466.1"/>
    <property type="molecule type" value="Genomic_DNA"/>
</dbReference>
<dbReference type="GO" id="GO:0016020">
    <property type="term" value="C:membrane"/>
    <property type="evidence" value="ECO:0007669"/>
    <property type="project" value="UniProtKB-SubCell"/>
</dbReference>
<accession>A0A9P5JUG1</accession>
<evidence type="ECO:0000256" key="2">
    <source>
        <dbReference type="ARBA" id="ARBA00022692"/>
    </source>
</evidence>
<reference evidence="6" key="1">
    <citation type="submission" date="2019-10" db="EMBL/GenBank/DDBJ databases">
        <authorList>
            <consortium name="DOE Joint Genome Institute"/>
            <person name="Kuo A."/>
            <person name="Miyauchi S."/>
            <person name="Kiss E."/>
            <person name="Drula E."/>
            <person name="Kohler A."/>
            <person name="Sanchez-Garcia M."/>
            <person name="Andreopoulos B."/>
            <person name="Barry K.W."/>
            <person name="Bonito G."/>
            <person name="Buee M."/>
            <person name="Carver A."/>
            <person name="Chen C."/>
            <person name="Cichocki N."/>
            <person name="Clum A."/>
            <person name="Culley D."/>
            <person name="Crous P.W."/>
            <person name="Fauchery L."/>
            <person name="Girlanda M."/>
            <person name="Hayes R."/>
            <person name="Keri Z."/>
            <person name="LaButti K."/>
            <person name="Lipzen A."/>
            <person name="Lombard V."/>
            <person name="Magnuson J."/>
            <person name="Maillard F."/>
            <person name="Morin E."/>
            <person name="Murat C."/>
            <person name="Nolan M."/>
            <person name="Ohm R."/>
            <person name="Pangilinan J."/>
            <person name="Pereira M."/>
            <person name="Perotto S."/>
            <person name="Peter M."/>
            <person name="Riley R."/>
            <person name="Sitrit Y."/>
            <person name="Stielow B."/>
            <person name="Szollosi G."/>
            <person name="Zifcakova L."/>
            <person name="Stursova M."/>
            <person name="Spatafora J.W."/>
            <person name="Tedersoo L."/>
            <person name="Vaario L.-M."/>
            <person name="Yamada A."/>
            <person name="Yan M."/>
            <person name="Wang P."/>
            <person name="Xu J."/>
            <person name="Bruns T."/>
            <person name="Baldrian P."/>
            <person name="Vilgalys R."/>
            <person name="Henrissat B."/>
            <person name="Grigoriev I.V."/>
            <person name="Hibbett D."/>
            <person name="Nagy L.G."/>
            <person name="Martin F.M."/>
        </authorList>
    </citation>
    <scope>NUCLEOTIDE SEQUENCE</scope>
    <source>
        <strain evidence="6">Prilba</strain>
    </source>
</reference>
<dbReference type="InterPro" id="IPR018499">
    <property type="entry name" value="Tetraspanin/Peripherin"/>
</dbReference>
<keyword evidence="3 5" id="KW-1133">Transmembrane helix</keyword>
<dbReference type="Pfam" id="PF00335">
    <property type="entry name" value="Tetraspanin"/>
    <property type="match status" value="1"/>
</dbReference>
<feature type="transmembrane region" description="Helical" evidence="5">
    <location>
        <begin position="95"/>
        <end position="117"/>
    </location>
</feature>
<keyword evidence="2 5" id="KW-0812">Transmembrane</keyword>
<organism evidence="6 8">
    <name type="scientific">Russula ochroleuca</name>
    <dbReference type="NCBI Taxonomy" id="152965"/>
    <lineage>
        <taxon>Eukaryota</taxon>
        <taxon>Fungi</taxon>
        <taxon>Dikarya</taxon>
        <taxon>Basidiomycota</taxon>
        <taxon>Agaricomycotina</taxon>
        <taxon>Agaricomycetes</taxon>
        <taxon>Russulales</taxon>
        <taxon>Russulaceae</taxon>
        <taxon>Russula</taxon>
    </lineage>
</organism>
<proteinExistence type="predicted"/>
<evidence type="ECO:0000313" key="6">
    <source>
        <dbReference type="EMBL" id="KAF8460466.1"/>
    </source>
</evidence>
<evidence type="ECO:0000256" key="3">
    <source>
        <dbReference type="ARBA" id="ARBA00022989"/>
    </source>
</evidence>